<dbReference type="Gene3D" id="3.90.870.10">
    <property type="entry name" value="DHBP synthase"/>
    <property type="match status" value="1"/>
</dbReference>
<dbReference type="SUPFAM" id="SSF142695">
    <property type="entry name" value="RibA-like"/>
    <property type="match status" value="1"/>
</dbReference>
<feature type="binding site" evidence="20">
    <location>
        <position position="34"/>
    </location>
    <ligand>
        <name>D-ribulose 5-phosphate</name>
        <dbReference type="ChEBI" id="CHEBI:58121"/>
    </ligand>
</feature>
<dbReference type="InterPro" id="IPR000422">
    <property type="entry name" value="DHBP_synthase_RibB"/>
</dbReference>
<feature type="binding site" evidence="19">
    <location>
        <position position="259"/>
    </location>
    <ligand>
        <name>Zn(2+)</name>
        <dbReference type="ChEBI" id="CHEBI:29105"/>
        <note>catalytic</note>
    </ligand>
</feature>
<comment type="caution">
    <text evidence="20">Lacks conserved residue(s) required for the propagation of feature annotation.</text>
</comment>
<dbReference type="PANTHER" id="PTHR21327">
    <property type="entry name" value="GTP CYCLOHYDROLASE II-RELATED"/>
    <property type="match status" value="1"/>
</dbReference>
<name>A0A2M7V8B0_9BACT</name>
<dbReference type="CDD" id="cd00641">
    <property type="entry name" value="GTP_cyclohydro2"/>
    <property type="match status" value="1"/>
</dbReference>
<evidence type="ECO:0000256" key="3">
    <source>
        <dbReference type="ARBA" id="ARBA00002284"/>
    </source>
</evidence>
<reference evidence="23" key="1">
    <citation type="submission" date="2017-09" db="EMBL/GenBank/DDBJ databases">
        <title>Depth-based differentiation of microbial function through sediment-hosted aquifers and enrichment of novel symbionts in the deep terrestrial subsurface.</title>
        <authorList>
            <person name="Probst A.J."/>
            <person name="Ladd B."/>
            <person name="Jarett J.K."/>
            <person name="Geller-Mcgrath D.E."/>
            <person name="Sieber C.M.K."/>
            <person name="Emerson J.B."/>
            <person name="Anantharaman K."/>
            <person name="Thomas B.C."/>
            <person name="Malmstrom R."/>
            <person name="Stieglmeier M."/>
            <person name="Klingl A."/>
            <person name="Woyke T."/>
            <person name="Ryan C.M."/>
            <person name="Banfield J.F."/>
        </authorList>
    </citation>
    <scope>NUCLEOTIDE SEQUENCE [LARGE SCALE GENOMIC DNA]</scope>
</reference>
<evidence type="ECO:0000256" key="17">
    <source>
        <dbReference type="ARBA" id="ARBA00043932"/>
    </source>
</evidence>
<proteinExistence type="inferred from homology"/>
<evidence type="ECO:0000256" key="11">
    <source>
        <dbReference type="ARBA" id="ARBA00022833"/>
    </source>
</evidence>
<feature type="binding site" evidence="19">
    <location>
        <position position="272"/>
    </location>
    <ligand>
        <name>Zn(2+)</name>
        <dbReference type="ChEBI" id="CHEBI:29105"/>
        <note>catalytic</note>
    </ligand>
</feature>
<dbReference type="Proteomes" id="UP000228568">
    <property type="component" value="Unassembled WGS sequence"/>
</dbReference>
<feature type="binding site" evidence="20">
    <location>
        <begin position="142"/>
        <end position="146"/>
    </location>
    <ligand>
        <name>D-ribulose 5-phosphate</name>
        <dbReference type="ChEBI" id="CHEBI:58121"/>
    </ligand>
</feature>
<evidence type="ECO:0000256" key="12">
    <source>
        <dbReference type="ARBA" id="ARBA00022842"/>
    </source>
</evidence>
<evidence type="ECO:0000256" key="18">
    <source>
        <dbReference type="ARBA" id="ARBA00049295"/>
    </source>
</evidence>
<dbReference type="AlphaFoldDB" id="A0A2M7V8B0"/>
<dbReference type="PIRSF" id="PIRSF001259">
    <property type="entry name" value="RibA"/>
    <property type="match status" value="1"/>
</dbReference>
<dbReference type="EMBL" id="PFPK01000022">
    <property type="protein sequence ID" value="PIZ95038.1"/>
    <property type="molecule type" value="Genomic_DNA"/>
</dbReference>
<dbReference type="InterPro" id="IPR017945">
    <property type="entry name" value="DHBP_synth_RibB-like_a/b_dom"/>
</dbReference>
<dbReference type="PANTHER" id="PTHR21327:SF18">
    <property type="entry name" value="3,4-DIHYDROXY-2-BUTANONE 4-PHOSPHATE SYNTHASE"/>
    <property type="match status" value="1"/>
</dbReference>
<comment type="cofactor">
    <cofactor evidence="2">
        <name>Mn(2+)</name>
        <dbReference type="ChEBI" id="CHEBI:29035"/>
    </cofactor>
</comment>
<dbReference type="FunFam" id="3.90.870.10:FF:000001">
    <property type="entry name" value="Riboflavin biosynthesis protein RibBA"/>
    <property type="match status" value="1"/>
</dbReference>
<dbReference type="InterPro" id="IPR000926">
    <property type="entry name" value="RibA"/>
</dbReference>
<comment type="catalytic activity">
    <reaction evidence="18 19">
        <text>GTP + 4 H2O = 2,5-diamino-6-hydroxy-4-(5-phosphoribosylamino)-pyrimidine + formate + 2 phosphate + 3 H(+)</text>
        <dbReference type="Rhea" id="RHEA:23704"/>
        <dbReference type="ChEBI" id="CHEBI:15377"/>
        <dbReference type="ChEBI" id="CHEBI:15378"/>
        <dbReference type="ChEBI" id="CHEBI:15740"/>
        <dbReference type="ChEBI" id="CHEBI:37565"/>
        <dbReference type="ChEBI" id="CHEBI:43474"/>
        <dbReference type="ChEBI" id="CHEBI:58614"/>
        <dbReference type="EC" id="3.5.4.25"/>
    </reaction>
</comment>
<evidence type="ECO:0000256" key="1">
    <source>
        <dbReference type="ARBA" id="ARBA00000141"/>
    </source>
</evidence>
<comment type="function">
    <text evidence="17 19">Catalyzes the conversion of GTP to 2,5-diamino-6-ribosylamino-4(3H)-pyrimidinone 5'-phosphate (DARP), formate and pyrophosphate.</text>
</comment>
<comment type="caution">
    <text evidence="22">The sequence shown here is derived from an EMBL/GenBank/DDBJ whole genome shotgun (WGS) entry which is preliminary data.</text>
</comment>
<feature type="binding site" evidence="19">
    <location>
        <position position="355"/>
    </location>
    <ligand>
        <name>GTP</name>
        <dbReference type="ChEBI" id="CHEBI:37565"/>
    </ligand>
</feature>
<keyword evidence="15 20" id="KW-0456">Lyase</keyword>
<dbReference type="EC" id="3.5.4.25" evidence="19"/>
<feature type="binding site" evidence="19">
    <location>
        <position position="360"/>
    </location>
    <ligand>
        <name>GTP</name>
        <dbReference type="ChEBI" id="CHEBI:37565"/>
    </ligand>
</feature>
<keyword evidence="12 20" id="KW-0460">Magnesium</keyword>
<dbReference type="GO" id="GO:0005829">
    <property type="term" value="C:cytosol"/>
    <property type="evidence" value="ECO:0007669"/>
    <property type="project" value="TreeGrafter"/>
</dbReference>
<dbReference type="GO" id="GO:0030145">
    <property type="term" value="F:manganese ion binding"/>
    <property type="evidence" value="ECO:0007669"/>
    <property type="project" value="UniProtKB-UniRule"/>
</dbReference>
<dbReference type="FunFam" id="3.40.50.10990:FF:000001">
    <property type="entry name" value="Riboflavin biosynthesis protein RibBA"/>
    <property type="match status" value="1"/>
</dbReference>
<evidence type="ECO:0000256" key="8">
    <source>
        <dbReference type="ARBA" id="ARBA00022723"/>
    </source>
</evidence>
<evidence type="ECO:0000256" key="15">
    <source>
        <dbReference type="ARBA" id="ARBA00023239"/>
    </source>
</evidence>
<evidence type="ECO:0000259" key="21">
    <source>
        <dbReference type="Pfam" id="PF00925"/>
    </source>
</evidence>
<feature type="binding site" evidence="19">
    <location>
        <begin position="254"/>
        <end position="258"/>
    </location>
    <ligand>
        <name>GTP</name>
        <dbReference type="ChEBI" id="CHEBI:37565"/>
    </ligand>
</feature>
<comment type="cofactor">
    <cofactor evidence="19">
        <name>Zn(2+)</name>
        <dbReference type="ChEBI" id="CHEBI:29105"/>
    </cofactor>
    <text evidence="19">Binds 1 zinc ion per subunit.</text>
</comment>
<keyword evidence="10 19" id="KW-0378">Hydrolase</keyword>
<evidence type="ECO:0000313" key="22">
    <source>
        <dbReference type="EMBL" id="PIZ95038.1"/>
    </source>
</evidence>
<feature type="binding site" evidence="19">
    <location>
        <position position="270"/>
    </location>
    <ligand>
        <name>Zn(2+)</name>
        <dbReference type="ChEBI" id="CHEBI:29105"/>
        <note>catalytic</note>
    </ligand>
</feature>
<keyword evidence="16" id="KW-0511">Multifunctional enzyme</keyword>
<feature type="domain" description="GTP cyclohydrolase II" evidence="21">
    <location>
        <begin position="212"/>
        <end position="375"/>
    </location>
</feature>
<keyword evidence="8 20" id="KW-0479">Metal-binding</keyword>
<keyword evidence="14 20" id="KW-0464">Manganese</keyword>
<dbReference type="HAMAP" id="MF_00179">
    <property type="entry name" value="RibA"/>
    <property type="match status" value="1"/>
</dbReference>
<comment type="similarity">
    <text evidence="19">Belongs to the GTP cyclohydrolase II family.</text>
</comment>
<comment type="similarity">
    <text evidence="6">In the N-terminal section; belongs to the DHBP synthase family.</text>
</comment>
<keyword evidence="7 20" id="KW-0686">Riboflavin biosynthesis</keyword>
<accession>A0A2M7V8B0</accession>
<dbReference type="Pfam" id="PF00925">
    <property type="entry name" value="GTP_cyclohydro2"/>
    <property type="match status" value="1"/>
</dbReference>
<dbReference type="SUPFAM" id="SSF55821">
    <property type="entry name" value="YrdC/RibB"/>
    <property type="match status" value="1"/>
</dbReference>
<comment type="pathway">
    <text evidence="4 19">Cofactor biosynthesis; riboflavin biosynthesis; 5-amino-6-(D-ribitylamino)uracil from GTP: step 1/4.</text>
</comment>
<evidence type="ECO:0000256" key="19">
    <source>
        <dbReference type="HAMAP-Rule" id="MF_00179"/>
    </source>
</evidence>
<gene>
    <name evidence="20" type="primary">ribB</name>
    <name evidence="19" type="synonym">ribA</name>
    <name evidence="22" type="ORF">COX81_01935</name>
</gene>
<feature type="binding site" evidence="19">
    <location>
        <begin position="297"/>
        <end position="299"/>
    </location>
    <ligand>
        <name>GTP</name>
        <dbReference type="ChEBI" id="CHEBI:37565"/>
    </ligand>
</feature>
<keyword evidence="13 19" id="KW-0342">GTP-binding</keyword>
<dbReference type="GO" id="GO:0008270">
    <property type="term" value="F:zinc ion binding"/>
    <property type="evidence" value="ECO:0007669"/>
    <property type="project" value="UniProtKB-UniRule"/>
</dbReference>
<feature type="binding site" evidence="20">
    <location>
        <position position="30"/>
    </location>
    <ligand>
        <name>Mg(2+)</name>
        <dbReference type="ChEBI" id="CHEBI:18420"/>
        <label>2</label>
    </ligand>
</feature>
<dbReference type="Pfam" id="PF00926">
    <property type="entry name" value="DHBP_synthase"/>
    <property type="match status" value="1"/>
</dbReference>
<dbReference type="GO" id="GO:0008686">
    <property type="term" value="F:3,4-dihydroxy-2-butanone-4-phosphate synthase activity"/>
    <property type="evidence" value="ECO:0007669"/>
    <property type="project" value="UniProtKB-UniRule"/>
</dbReference>
<dbReference type="Gene3D" id="3.40.50.10990">
    <property type="entry name" value="GTP cyclohydrolase II"/>
    <property type="match status" value="1"/>
</dbReference>
<comment type="function">
    <text evidence="3 20">Catalyzes the conversion of D-ribulose 5-phosphate to formate and 3,4-dihydroxy-2-butanone 4-phosphate.</text>
</comment>
<evidence type="ECO:0000256" key="13">
    <source>
        <dbReference type="ARBA" id="ARBA00023134"/>
    </source>
</evidence>
<protein>
    <recommendedName>
        <fullName evidence="19 20">Multifunctional fusion protein</fullName>
    </recommendedName>
    <domain>
        <recommendedName>
            <fullName evidence="19">GTP cyclohydrolase-2</fullName>
            <ecNumber evidence="19">3.5.4.25</ecNumber>
        </recommendedName>
        <alternativeName>
            <fullName evidence="19">GTP cyclohydrolase II</fullName>
        </alternativeName>
    </domain>
    <domain>
        <recommendedName>
            <fullName evidence="20">3,4-dihydroxy-2-butanone 4-phosphate synthase</fullName>
            <shortName evidence="20">DHBP synthase</shortName>
            <ecNumber evidence="20">4.1.99.12</ecNumber>
        </recommendedName>
    </domain>
</protein>
<keyword evidence="11 19" id="KW-0862">Zinc</keyword>
<dbReference type="GO" id="GO:0009231">
    <property type="term" value="P:riboflavin biosynthetic process"/>
    <property type="evidence" value="ECO:0007669"/>
    <property type="project" value="UniProtKB-UniRule"/>
</dbReference>
<feature type="site" description="Essential for catalytic activity" evidence="20">
    <location>
        <position position="166"/>
    </location>
</feature>
<dbReference type="UniPathway" id="UPA00275">
    <property type="reaction ID" value="UER00399"/>
</dbReference>
<feature type="active site" description="Nucleophile" evidence="19">
    <location>
        <position position="334"/>
    </location>
</feature>
<evidence type="ECO:0000256" key="16">
    <source>
        <dbReference type="ARBA" id="ARBA00023268"/>
    </source>
</evidence>
<dbReference type="HAMAP" id="MF_00180">
    <property type="entry name" value="RibB"/>
    <property type="match status" value="1"/>
</dbReference>
<evidence type="ECO:0000256" key="10">
    <source>
        <dbReference type="ARBA" id="ARBA00022801"/>
    </source>
</evidence>
<dbReference type="GO" id="GO:0000287">
    <property type="term" value="F:magnesium ion binding"/>
    <property type="evidence" value="ECO:0007669"/>
    <property type="project" value="UniProtKB-UniRule"/>
</dbReference>
<feature type="binding site" evidence="20">
    <location>
        <position position="145"/>
    </location>
    <ligand>
        <name>Mg(2+)</name>
        <dbReference type="ChEBI" id="CHEBI:18420"/>
        <label>2</label>
    </ligand>
</feature>
<dbReference type="EC" id="4.1.99.12" evidence="20"/>
<feature type="binding site" evidence="20">
    <location>
        <position position="30"/>
    </location>
    <ligand>
        <name>Mg(2+)</name>
        <dbReference type="ChEBI" id="CHEBI:18420"/>
        <label>1</label>
    </ligand>
</feature>
<comment type="catalytic activity">
    <reaction evidence="1 20">
        <text>D-ribulose 5-phosphate = (2S)-2-hydroxy-3-oxobutyl phosphate + formate + H(+)</text>
        <dbReference type="Rhea" id="RHEA:18457"/>
        <dbReference type="ChEBI" id="CHEBI:15378"/>
        <dbReference type="ChEBI" id="CHEBI:15740"/>
        <dbReference type="ChEBI" id="CHEBI:58121"/>
        <dbReference type="ChEBI" id="CHEBI:58830"/>
        <dbReference type="EC" id="4.1.99.12"/>
    </reaction>
</comment>
<dbReference type="InterPro" id="IPR036144">
    <property type="entry name" value="RibA-like_sf"/>
</dbReference>
<feature type="binding site" evidence="20">
    <location>
        <begin position="29"/>
        <end position="30"/>
    </location>
    <ligand>
        <name>D-ribulose 5-phosphate</name>
        <dbReference type="ChEBI" id="CHEBI:58121"/>
    </ligand>
</feature>
<evidence type="ECO:0000313" key="23">
    <source>
        <dbReference type="Proteomes" id="UP000228568"/>
    </source>
</evidence>
<comment type="cofactor">
    <cofactor evidence="20">
        <name>Mg(2+)</name>
        <dbReference type="ChEBI" id="CHEBI:18420"/>
    </cofactor>
    <cofactor evidence="20">
        <name>Mn(2+)</name>
        <dbReference type="ChEBI" id="CHEBI:29035"/>
    </cofactor>
    <text evidence="20">Binds 2 divalent metal cations per subunit. Magnesium or manganese.</text>
</comment>
<evidence type="ECO:0000256" key="14">
    <source>
        <dbReference type="ARBA" id="ARBA00023211"/>
    </source>
</evidence>
<dbReference type="NCBIfam" id="TIGR00506">
    <property type="entry name" value="ribB"/>
    <property type="match status" value="1"/>
</dbReference>
<dbReference type="InterPro" id="IPR032677">
    <property type="entry name" value="GTP_cyclohydro_II"/>
</dbReference>
<evidence type="ECO:0000256" key="4">
    <source>
        <dbReference type="ARBA" id="ARBA00004853"/>
    </source>
</evidence>
<sequence>MKTNFDSIKNAIDAIKRGEIVIIVDDKDRENERDLVVSAEHLTEEQMAFIIRHTGGVVCLFIKNKLADKLDLPPTVAKNISKLEAAFAVTVEAKEGATTGIFAKDRVATIKTAIVEDANPENLFRPGYVFPLRAQHGGVLWRAGHTEASVDLCILAGVKPVAVISELMNGDGTMMRLPELFRFAKEHNLVMVSVTDLIAYRHKNESFIELAAETELQTKTGVWEMKVYKDLLHDTLHTALIKGKVSGNTPVLIRVHSECLTGDVFGSLHCDCGQQLHKAMTDIEKEGKGVVLYMEQEGRGIGLINKIKAYKLQHKKGLDTVEANLALGLPEDLREYGIGAQIIRDLGVKKVRLMTNNPKKIGGITGYGIDVVEQVSIEISANGVDDQYLQTKKDKMGHLLNNLKFTNNYK</sequence>
<evidence type="ECO:0000256" key="2">
    <source>
        <dbReference type="ARBA" id="ARBA00001936"/>
    </source>
</evidence>
<dbReference type="NCBIfam" id="NF001591">
    <property type="entry name" value="PRK00393.1"/>
    <property type="match status" value="1"/>
</dbReference>
<comment type="similarity">
    <text evidence="20">Belongs to the DHBP synthase family.</text>
</comment>
<evidence type="ECO:0000256" key="5">
    <source>
        <dbReference type="ARBA" id="ARBA00004904"/>
    </source>
</evidence>
<comment type="subunit">
    <text evidence="20">Homodimer.</text>
</comment>
<feature type="binding site" evidence="19">
    <location>
        <position position="320"/>
    </location>
    <ligand>
        <name>GTP</name>
        <dbReference type="ChEBI" id="CHEBI:37565"/>
    </ligand>
</feature>
<evidence type="ECO:0000256" key="9">
    <source>
        <dbReference type="ARBA" id="ARBA00022741"/>
    </source>
</evidence>
<feature type="active site" description="Proton acceptor" evidence="19">
    <location>
        <position position="332"/>
    </location>
</feature>
<dbReference type="GO" id="GO:0005525">
    <property type="term" value="F:GTP binding"/>
    <property type="evidence" value="ECO:0007669"/>
    <property type="project" value="UniProtKB-KW"/>
</dbReference>
<evidence type="ECO:0000256" key="20">
    <source>
        <dbReference type="HAMAP-Rule" id="MF_00180"/>
    </source>
</evidence>
<dbReference type="NCBIfam" id="TIGR00505">
    <property type="entry name" value="ribA"/>
    <property type="match status" value="1"/>
</dbReference>
<evidence type="ECO:0000256" key="7">
    <source>
        <dbReference type="ARBA" id="ARBA00022619"/>
    </source>
</evidence>
<feature type="binding site" evidence="19">
    <location>
        <position position="275"/>
    </location>
    <ligand>
        <name>GTP</name>
        <dbReference type="ChEBI" id="CHEBI:37565"/>
    </ligand>
</feature>
<keyword evidence="9 19" id="KW-0547">Nucleotide-binding</keyword>
<comment type="pathway">
    <text evidence="5 20">Cofactor biosynthesis; riboflavin biosynthesis; 2-hydroxy-3-oxobutyl phosphate from D-ribulose 5-phosphate: step 1/1.</text>
</comment>
<dbReference type="GO" id="GO:0003935">
    <property type="term" value="F:GTP cyclohydrolase II activity"/>
    <property type="evidence" value="ECO:0007669"/>
    <property type="project" value="UniProtKB-UniRule"/>
</dbReference>
<evidence type="ECO:0000256" key="6">
    <source>
        <dbReference type="ARBA" id="ARBA00005520"/>
    </source>
</evidence>
<organism evidence="22 23">
    <name type="scientific">Candidatus Magasanikbacteria bacterium CG_4_10_14_0_2_um_filter_37_12</name>
    <dbReference type="NCBI Taxonomy" id="1974637"/>
    <lineage>
        <taxon>Bacteria</taxon>
        <taxon>Candidatus Magasanikiibacteriota</taxon>
    </lineage>
</organism>